<protein>
    <submittedName>
        <fullName evidence="2">Uncharacterized protein</fullName>
    </submittedName>
</protein>
<dbReference type="VEuPathDB" id="AmoebaDB:DICPUDRAFT_154714"/>
<dbReference type="KEGG" id="dpp:DICPUDRAFT_154714"/>
<evidence type="ECO:0000313" key="2">
    <source>
        <dbReference type="EMBL" id="EGC37336.1"/>
    </source>
</evidence>
<evidence type="ECO:0000313" key="3">
    <source>
        <dbReference type="Proteomes" id="UP000001064"/>
    </source>
</evidence>
<dbReference type="EMBL" id="GL871002">
    <property type="protein sequence ID" value="EGC37336.1"/>
    <property type="molecule type" value="Genomic_DNA"/>
</dbReference>
<accession>F0ZFD5</accession>
<reference evidence="2" key="1">
    <citation type="submission" date="2010-04" db="EMBL/GenBank/DDBJ databases">
        <title>Comparative genomics of the social amoebae Dictyostelium discoideum and Dictyostelium purpureum.</title>
        <authorList>
            <consortium name="US DOE Joint Genome Institute (JGI-PGF)"/>
            <person name="Sucgang R."/>
            <person name="Kuo A."/>
            <person name="Tian X."/>
            <person name="Salerno W."/>
            <person name="Parikh A."/>
            <person name="Feasley C.L."/>
            <person name="Dalin E."/>
            <person name="Tu H."/>
            <person name="Huang E."/>
            <person name="Barry K."/>
            <person name="Lindquist E."/>
            <person name="Shapiro H."/>
            <person name="Bruce D."/>
            <person name="Schmutz J."/>
            <person name="Salamov A."/>
            <person name="Fey P."/>
            <person name="Gaudet P."/>
            <person name="Anjard C."/>
            <person name="Mohan M.B."/>
            <person name="Basu S."/>
            <person name="Bushmanova Y."/>
            <person name="van der Wel H."/>
            <person name="Katoh-Kurasawa M."/>
            <person name="Coutinho P.M."/>
            <person name="Saito T."/>
            <person name="Elias M."/>
            <person name="Schaap P."/>
            <person name="Kay R.R."/>
            <person name="Henrissat B."/>
            <person name="Eichinger L."/>
            <person name="Rivero F."/>
            <person name="Putnam N.H."/>
            <person name="West C.M."/>
            <person name="Loomis W.F."/>
            <person name="Chisholm R.L."/>
            <person name="Shaulsky G."/>
            <person name="Strassmann J.E."/>
            <person name="Queller D.C."/>
            <person name="Kuspa A."/>
            <person name="Grigoriev I.V."/>
        </authorList>
    </citation>
    <scope>NUCLEOTIDE SEQUENCE</scope>
    <source>
        <strain evidence="2">QSDP1</strain>
    </source>
</reference>
<dbReference type="EMBL" id="GL871151">
    <property type="protein sequence ID" value="EGC33229.1"/>
    <property type="molecule type" value="Genomic_DNA"/>
</dbReference>
<gene>
    <name evidence="2" type="ORF">DICPUDRAFT_150070</name>
    <name evidence="1" type="ORF">DICPUDRAFT_154714</name>
</gene>
<dbReference type="RefSeq" id="XP_003290222.1">
    <property type="nucleotide sequence ID" value="XM_003290174.1"/>
</dbReference>
<name>F0ZFD5_DICPU</name>
<dbReference type="GeneID" id="10504601"/>
<proteinExistence type="predicted"/>
<evidence type="ECO:0000313" key="1">
    <source>
        <dbReference type="EMBL" id="EGC33229.1"/>
    </source>
</evidence>
<dbReference type="Proteomes" id="UP000001064">
    <property type="component" value="Unassembled WGS sequence"/>
</dbReference>
<dbReference type="KEGG" id="dpp:DICPUDRAFT_150070"/>
<dbReference type="GeneID" id="10500108"/>
<keyword evidence="3" id="KW-1185">Reference proteome</keyword>
<dbReference type="VEuPathDB" id="AmoebaDB:DICPUDRAFT_150070"/>
<organism evidence="2 3">
    <name type="scientific">Dictyostelium purpureum</name>
    <name type="common">Slime mold</name>
    <dbReference type="NCBI Taxonomy" id="5786"/>
    <lineage>
        <taxon>Eukaryota</taxon>
        <taxon>Amoebozoa</taxon>
        <taxon>Evosea</taxon>
        <taxon>Eumycetozoa</taxon>
        <taxon>Dictyostelia</taxon>
        <taxon>Dictyosteliales</taxon>
        <taxon>Dictyosteliaceae</taxon>
        <taxon>Dictyostelium</taxon>
    </lineage>
</organism>
<dbReference type="AlphaFoldDB" id="F0ZFD5"/>
<sequence>MVIPNQIVSPNKINILSDYPNINNNIRNHHRRRHRNNLNININNNIYINNNNNLNNTINNNDLLNNNDNNKLFLKIKKFFSNSQCTPKIVIYEFVPYQ</sequence>
<dbReference type="RefSeq" id="XP_003286150.1">
    <property type="nucleotide sequence ID" value="XM_003286102.1"/>
</dbReference>
<reference evidence="3" key="2">
    <citation type="journal article" date="2011" name="Genome Biol.">
        <title>Comparative genomics of the social amoebae Dictyostelium discoideum and Dictyostelium purpureum.</title>
        <authorList>
            <consortium name="US DOE Joint Genome Institute (JGI-PGF)"/>
            <person name="Sucgang R."/>
            <person name="Kuo A."/>
            <person name="Tian X."/>
            <person name="Salerno W."/>
            <person name="Parikh A."/>
            <person name="Feasley C.L."/>
            <person name="Dalin E."/>
            <person name="Tu H."/>
            <person name="Huang E."/>
            <person name="Barry K."/>
            <person name="Lindquist E."/>
            <person name="Shapiro H."/>
            <person name="Bruce D."/>
            <person name="Schmutz J."/>
            <person name="Salamov A."/>
            <person name="Fey P."/>
            <person name="Gaudet P."/>
            <person name="Anjard C."/>
            <person name="Babu M.M."/>
            <person name="Basu S."/>
            <person name="Bushmanova Y."/>
            <person name="van der Wel H."/>
            <person name="Katoh-Kurasawa M."/>
            <person name="Dinh C."/>
            <person name="Coutinho P.M."/>
            <person name="Saito T."/>
            <person name="Elias M."/>
            <person name="Schaap P."/>
            <person name="Kay R.R."/>
            <person name="Henrissat B."/>
            <person name="Eichinger L."/>
            <person name="Rivero F."/>
            <person name="Putnam N.H."/>
            <person name="West C.M."/>
            <person name="Loomis W.F."/>
            <person name="Chisholm R.L."/>
            <person name="Shaulsky G."/>
            <person name="Strassmann J.E."/>
            <person name="Queller D.C."/>
            <person name="Kuspa A."/>
            <person name="Grigoriev I.V."/>
        </authorList>
    </citation>
    <scope>NUCLEOTIDE SEQUENCE [LARGE SCALE GENOMIC DNA]</scope>
    <source>
        <strain evidence="3">QSDP1</strain>
    </source>
</reference>